<comment type="subcellular location">
    <subcellularLocation>
        <location evidence="1">Cell membrane</location>
        <topology evidence="1">Multi-pass membrane protein</topology>
    </subcellularLocation>
</comment>
<dbReference type="Pfam" id="PF01654">
    <property type="entry name" value="Cyt_bd_oxida_I"/>
    <property type="match status" value="1"/>
</dbReference>
<keyword evidence="9 12" id="KW-1133">Transmembrane helix</keyword>
<keyword evidence="7 12" id="KW-0479">Metal-binding</keyword>
<feature type="transmembrane region" description="Helical" evidence="12">
    <location>
        <begin position="173"/>
        <end position="194"/>
    </location>
</feature>
<keyword evidence="4 12" id="KW-1003">Cell membrane</keyword>
<feature type="transmembrane region" description="Helical" evidence="12">
    <location>
        <begin position="375"/>
        <end position="403"/>
    </location>
</feature>
<dbReference type="GO" id="GO:0046872">
    <property type="term" value="F:metal ion binding"/>
    <property type="evidence" value="ECO:0007669"/>
    <property type="project" value="UniProtKB-UniRule"/>
</dbReference>
<keyword evidence="10 12" id="KW-0408">Iron</keyword>
<keyword evidence="5 12" id="KW-0349">Heme</keyword>
<dbReference type="PIRSF" id="PIRSF006446">
    <property type="entry name" value="Cyt_quinol_oxidase_1"/>
    <property type="match status" value="1"/>
</dbReference>
<accession>A0A6L9SAN5</accession>
<evidence type="ECO:0000256" key="9">
    <source>
        <dbReference type="ARBA" id="ARBA00022989"/>
    </source>
</evidence>
<evidence type="ECO:0000256" key="3">
    <source>
        <dbReference type="ARBA" id="ARBA00022448"/>
    </source>
</evidence>
<evidence type="ECO:0000256" key="11">
    <source>
        <dbReference type="ARBA" id="ARBA00023136"/>
    </source>
</evidence>
<sequence length="420" mass="45378">MQALSLAVHIPLVCFGIAFPAMVLYMEGLHLRTGDPLYRAIAKRWSKVMLILFAVGVVTGTILSFELGLLWPRFMERFAEVFGMAFALEGVSFFVEAIFIAIYVYGWDRLPARAHLLAGVPIVVAGMTGSLMVIGVNGWMNDPGGFELDAAGNVTDVNPFAAFVNSNVWHETVHMYLAGIMVAGFIVAGVYAFGWLRGKRDRFHRAAMVVPLTFACLAAPVQIVVGDWAARTVAEVQPTKLAAIEGLEETTAGADLTIGGILTIPDGLSLLAQHDPDAVITGLDAVPVDERPPVAVVQTAFQTMVGIGTALAVLAAVYLATMVWRRRLPRSAWFYRAVVAAGPLALVALIAGWIVTEVGRQPWIVYRVMRVEEAVTGAGGIPVGYVTLALVYAGLAAIVLFLLRRLARRPLEVETPEEHR</sequence>
<keyword evidence="14" id="KW-1185">Reference proteome</keyword>
<keyword evidence="6 12" id="KW-0812">Transmembrane</keyword>
<evidence type="ECO:0000256" key="10">
    <source>
        <dbReference type="ARBA" id="ARBA00023004"/>
    </source>
</evidence>
<feature type="transmembrane region" description="Helical" evidence="12">
    <location>
        <begin position="116"/>
        <end position="140"/>
    </location>
</feature>
<evidence type="ECO:0000256" key="6">
    <source>
        <dbReference type="ARBA" id="ARBA00022692"/>
    </source>
</evidence>
<reference evidence="13 14" key="1">
    <citation type="submission" date="2020-02" db="EMBL/GenBank/DDBJ databases">
        <authorList>
            <person name="Li X.-J."/>
            <person name="Han X.-M."/>
        </authorList>
    </citation>
    <scope>NUCLEOTIDE SEQUENCE [LARGE SCALE GENOMIC DNA]</scope>
    <source>
        <strain evidence="13 14">CCTCC AB 2017055</strain>
    </source>
</reference>
<feature type="transmembrane region" description="Helical" evidence="12">
    <location>
        <begin position="333"/>
        <end position="355"/>
    </location>
</feature>
<comment type="caution">
    <text evidence="13">The sequence shown here is derived from an EMBL/GenBank/DDBJ whole genome shotgun (WGS) entry which is preliminary data.</text>
</comment>
<evidence type="ECO:0000256" key="8">
    <source>
        <dbReference type="ARBA" id="ARBA00022982"/>
    </source>
</evidence>
<gene>
    <name evidence="13" type="ORF">G1H10_12820</name>
</gene>
<dbReference type="Proteomes" id="UP000475214">
    <property type="component" value="Unassembled WGS sequence"/>
</dbReference>
<dbReference type="EMBL" id="JAAGOA010000007">
    <property type="protein sequence ID" value="NEE01050.1"/>
    <property type="molecule type" value="Genomic_DNA"/>
</dbReference>
<feature type="transmembrane region" description="Helical" evidence="12">
    <location>
        <begin position="83"/>
        <end position="104"/>
    </location>
</feature>
<dbReference type="GO" id="GO:0009055">
    <property type="term" value="F:electron transfer activity"/>
    <property type="evidence" value="ECO:0007669"/>
    <property type="project" value="UniProtKB-UniRule"/>
</dbReference>
<keyword evidence="3 12" id="KW-0813">Transport</keyword>
<evidence type="ECO:0000313" key="13">
    <source>
        <dbReference type="EMBL" id="NEE01050.1"/>
    </source>
</evidence>
<feature type="transmembrane region" description="Helical" evidence="12">
    <location>
        <begin position="300"/>
        <end position="321"/>
    </location>
</feature>
<name>A0A6L9SAN5_9ACTN</name>
<comment type="similarity">
    <text evidence="2 12">Belongs to the cytochrome ubiquinol oxidase subunit 1 family.</text>
</comment>
<dbReference type="PANTHER" id="PTHR30365:SF14">
    <property type="entry name" value="CYTOCHROME BD MENAQUINOL OXIDASE SUBUNIT I-RELATED"/>
    <property type="match status" value="1"/>
</dbReference>
<dbReference type="GO" id="GO:0016682">
    <property type="term" value="F:oxidoreductase activity, acting on diphenols and related substances as donors, oxygen as acceptor"/>
    <property type="evidence" value="ECO:0007669"/>
    <property type="project" value="TreeGrafter"/>
</dbReference>
<feature type="transmembrane region" description="Helical" evidence="12">
    <location>
        <begin position="206"/>
        <end position="225"/>
    </location>
</feature>
<evidence type="ECO:0000256" key="2">
    <source>
        <dbReference type="ARBA" id="ARBA00009819"/>
    </source>
</evidence>
<dbReference type="GO" id="GO:0020037">
    <property type="term" value="F:heme binding"/>
    <property type="evidence" value="ECO:0007669"/>
    <property type="project" value="TreeGrafter"/>
</dbReference>
<feature type="transmembrane region" description="Helical" evidence="12">
    <location>
        <begin position="48"/>
        <end position="71"/>
    </location>
</feature>
<evidence type="ECO:0000313" key="14">
    <source>
        <dbReference type="Proteomes" id="UP000475214"/>
    </source>
</evidence>
<feature type="transmembrane region" description="Helical" evidence="12">
    <location>
        <begin position="6"/>
        <end position="27"/>
    </location>
</feature>
<proteinExistence type="inferred from homology"/>
<evidence type="ECO:0000256" key="1">
    <source>
        <dbReference type="ARBA" id="ARBA00004651"/>
    </source>
</evidence>
<dbReference type="PANTHER" id="PTHR30365">
    <property type="entry name" value="CYTOCHROME D UBIQUINOL OXIDASE"/>
    <property type="match status" value="1"/>
</dbReference>
<evidence type="ECO:0000256" key="7">
    <source>
        <dbReference type="ARBA" id="ARBA00022723"/>
    </source>
</evidence>
<dbReference type="GO" id="GO:0070069">
    <property type="term" value="C:cytochrome complex"/>
    <property type="evidence" value="ECO:0007669"/>
    <property type="project" value="UniProtKB-UniRule"/>
</dbReference>
<dbReference type="InterPro" id="IPR002585">
    <property type="entry name" value="Cyt-d_ubiquinol_oxidase_su_1"/>
</dbReference>
<dbReference type="AlphaFoldDB" id="A0A6L9SAN5"/>
<dbReference type="GO" id="GO:0005886">
    <property type="term" value="C:plasma membrane"/>
    <property type="evidence" value="ECO:0007669"/>
    <property type="project" value="UniProtKB-SubCell"/>
</dbReference>
<evidence type="ECO:0000256" key="5">
    <source>
        <dbReference type="ARBA" id="ARBA00022617"/>
    </source>
</evidence>
<evidence type="ECO:0000256" key="4">
    <source>
        <dbReference type="ARBA" id="ARBA00022475"/>
    </source>
</evidence>
<protein>
    <submittedName>
        <fullName evidence="13">Cytochrome ubiquinol oxidase subunit I</fullName>
    </submittedName>
</protein>
<evidence type="ECO:0000256" key="12">
    <source>
        <dbReference type="PIRNR" id="PIRNR006446"/>
    </source>
</evidence>
<dbReference type="GO" id="GO:0019646">
    <property type="term" value="P:aerobic electron transport chain"/>
    <property type="evidence" value="ECO:0007669"/>
    <property type="project" value="InterPro"/>
</dbReference>
<keyword evidence="11 12" id="KW-0472">Membrane</keyword>
<keyword evidence="8 12" id="KW-0249">Electron transport</keyword>
<organism evidence="13 14">
    <name type="scientific">Phytoactinopolyspora halotolerans</name>
    <dbReference type="NCBI Taxonomy" id="1981512"/>
    <lineage>
        <taxon>Bacteria</taxon>
        <taxon>Bacillati</taxon>
        <taxon>Actinomycetota</taxon>
        <taxon>Actinomycetes</taxon>
        <taxon>Jiangellales</taxon>
        <taxon>Jiangellaceae</taxon>
        <taxon>Phytoactinopolyspora</taxon>
    </lineage>
</organism>